<sequence length="110" mass="12196">MNTPGSMALGWGLLIVAGGGGLYYAKKDINQRRRELARRGIRSDDKREWHERLNDENPTANPSISSSKTEPLQNSSEADSGSLSNTFSKFDRPHQRANSNSTHKELGPKT</sequence>
<dbReference type="AlphaFoldDB" id="A0A9P6T691"/>
<gene>
    <name evidence="3" type="ORF">CROQUDRAFT_674552</name>
</gene>
<feature type="compositionally biased region" description="Basic and acidic residues" evidence="1">
    <location>
        <begin position="38"/>
        <end position="55"/>
    </location>
</feature>
<dbReference type="PANTHER" id="PTHR41800:SF1">
    <property type="entry name" value="EXPRESSED PROTEIN"/>
    <property type="match status" value="1"/>
</dbReference>
<name>A0A9P6T691_9BASI</name>
<keyword evidence="4" id="KW-1185">Reference proteome</keyword>
<dbReference type="EMBL" id="MU167432">
    <property type="protein sequence ID" value="KAG0140586.1"/>
    <property type="molecule type" value="Genomic_DNA"/>
</dbReference>
<accession>A0A9P6T691</accession>
<dbReference type="OrthoDB" id="2559326at2759"/>
<organism evidence="3 4">
    <name type="scientific">Cronartium quercuum f. sp. fusiforme G11</name>
    <dbReference type="NCBI Taxonomy" id="708437"/>
    <lineage>
        <taxon>Eukaryota</taxon>
        <taxon>Fungi</taxon>
        <taxon>Dikarya</taxon>
        <taxon>Basidiomycota</taxon>
        <taxon>Pucciniomycotina</taxon>
        <taxon>Pucciniomycetes</taxon>
        <taxon>Pucciniales</taxon>
        <taxon>Coleosporiaceae</taxon>
        <taxon>Cronartium</taxon>
    </lineage>
</organism>
<feature type="compositionally biased region" description="Polar residues" evidence="1">
    <location>
        <begin position="56"/>
        <end position="88"/>
    </location>
</feature>
<evidence type="ECO:0000313" key="4">
    <source>
        <dbReference type="Proteomes" id="UP000886653"/>
    </source>
</evidence>
<keyword evidence="2" id="KW-0472">Membrane</keyword>
<dbReference type="Pfam" id="PF15932">
    <property type="entry name" value="DUF4748"/>
    <property type="match status" value="1"/>
</dbReference>
<keyword evidence="2" id="KW-0812">Transmembrane</keyword>
<proteinExistence type="predicted"/>
<feature type="region of interest" description="Disordered" evidence="1">
    <location>
        <begin position="38"/>
        <end position="110"/>
    </location>
</feature>
<keyword evidence="2" id="KW-1133">Transmembrane helix</keyword>
<reference evidence="3" key="1">
    <citation type="submission" date="2013-11" db="EMBL/GenBank/DDBJ databases">
        <title>Genome sequence of the fusiform rust pathogen reveals effectors for host alternation and coevolution with pine.</title>
        <authorList>
            <consortium name="DOE Joint Genome Institute"/>
            <person name="Smith K."/>
            <person name="Pendleton A."/>
            <person name="Kubisiak T."/>
            <person name="Anderson C."/>
            <person name="Salamov A."/>
            <person name="Aerts A."/>
            <person name="Riley R."/>
            <person name="Clum A."/>
            <person name="Lindquist E."/>
            <person name="Ence D."/>
            <person name="Campbell M."/>
            <person name="Kronenberg Z."/>
            <person name="Feau N."/>
            <person name="Dhillon B."/>
            <person name="Hamelin R."/>
            <person name="Burleigh J."/>
            <person name="Smith J."/>
            <person name="Yandell M."/>
            <person name="Nelson C."/>
            <person name="Grigoriev I."/>
            <person name="Davis J."/>
        </authorList>
    </citation>
    <scope>NUCLEOTIDE SEQUENCE</scope>
    <source>
        <strain evidence="3">G11</strain>
    </source>
</reference>
<dbReference type="InterPro" id="IPR031833">
    <property type="entry name" value="DUF4748"/>
</dbReference>
<dbReference type="PANTHER" id="PTHR41800">
    <property type="entry name" value="EXPRESSED PROTEIN"/>
    <property type="match status" value="1"/>
</dbReference>
<comment type="caution">
    <text evidence="3">The sequence shown here is derived from an EMBL/GenBank/DDBJ whole genome shotgun (WGS) entry which is preliminary data.</text>
</comment>
<feature type="transmembrane region" description="Helical" evidence="2">
    <location>
        <begin position="6"/>
        <end position="25"/>
    </location>
</feature>
<dbReference type="Proteomes" id="UP000886653">
    <property type="component" value="Unassembled WGS sequence"/>
</dbReference>
<evidence type="ECO:0000313" key="3">
    <source>
        <dbReference type="EMBL" id="KAG0140586.1"/>
    </source>
</evidence>
<evidence type="ECO:0000256" key="1">
    <source>
        <dbReference type="SAM" id="MobiDB-lite"/>
    </source>
</evidence>
<evidence type="ECO:0000256" key="2">
    <source>
        <dbReference type="SAM" id="Phobius"/>
    </source>
</evidence>
<protein>
    <submittedName>
        <fullName evidence="3">Uncharacterized protein</fullName>
    </submittedName>
</protein>